<reference evidence="1" key="1">
    <citation type="submission" date="2014-11" db="EMBL/GenBank/DDBJ databases">
        <authorList>
            <person name="Amaro Gonzalez C."/>
        </authorList>
    </citation>
    <scope>NUCLEOTIDE SEQUENCE</scope>
</reference>
<protein>
    <submittedName>
        <fullName evidence="1">Uncharacterized protein</fullName>
    </submittedName>
</protein>
<organism evidence="1">
    <name type="scientific">Anguilla anguilla</name>
    <name type="common">European freshwater eel</name>
    <name type="synonym">Muraena anguilla</name>
    <dbReference type="NCBI Taxonomy" id="7936"/>
    <lineage>
        <taxon>Eukaryota</taxon>
        <taxon>Metazoa</taxon>
        <taxon>Chordata</taxon>
        <taxon>Craniata</taxon>
        <taxon>Vertebrata</taxon>
        <taxon>Euteleostomi</taxon>
        <taxon>Actinopterygii</taxon>
        <taxon>Neopterygii</taxon>
        <taxon>Teleostei</taxon>
        <taxon>Anguilliformes</taxon>
        <taxon>Anguillidae</taxon>
        <taxon>Anguilla</taxon>
    </lineage>
</organism>
<evidence type="ECO:0000313" key="1">
    <source>
        <dbReference type="EMBL" id="JAH18445.1"/>
    </source>
</evidence>
<dbReference type="EMBL" id="GBXM01090132">
    <property type="protein sequence ID" value="JAH18445.1"/>
    <property type="molecule type" value="Transcribed_RNA"/>
</dbReference>
<proteinExistence type="predicted"/>
<sequence length="58" mass="6088">MGAYVRIITIAFPSPSPSGSCHIRNMDLDKLCFASVSFTLTKSCNNGSVTAGHSGLII</sequence>
<reference evidence="1" key="2">
    <citation type="journal article" date="2015" name="Fish Shellfish Immunol.">
        <title>Early steps in the European eel (Anguilla anguilla)-Vibrio vulnificus interaction in the gills: Role of the RtxA13 toxin.</title>
        <authorList>
            <person name="Callol A."/>
            <person name="Pajuelo D."/>
            <person name="Ebbesson L."/>
            <person name="Teles M."/>
            <person name="MacKenzie S."/>
            <person name="Amaro C."/>
        </authorList>
    </citation>
    <scope>NUCLEOTIDE SEQUENCE</scope>
</reference>
<name>A0A0E9QQD4_ANGAN</name>
<accession>A0A0E9QQD4</accession>
<dbReference type="AlphaFoldDB" id="A0A0E9QQD4"/>